<name>A0A5A9GEG7_AZOLI</name>
<evidence type="ECO:0000313" key="2">
    <source>
        <dbReference type="EMBL" id="KAA0592737.1"/>
    </source>
</evidence>
<feature type="region of interest" description="Disordered" evidence="1">
    <location>
        <begin position="1084"/>
        <end position="1113"/>
    </location>
</feature>
<proteinExistence type="predicted"/>
<dbReference type="Pfam" id="PF19268">
    <property type="entry name" value="CIS_TMP"/>
    <property type="match status" value="2"/>
</dbReference>
<protein>
    <submittedName>
        <fullName evidence="2">Uncharacterized protein</fullName>
    </submittedName>
</protein>
<evidence type="ECO:0000313" key="3">
    <source>
        <dbReference type="Proteomes" id="UP000324927"/>
    </source>
</evidence>
<keyword evidence="3" id="KW-1185">Reference proteome</keyword>
<comment type="caution">
    <text evidence="2">The sequence shown here is derived from an EMBL/GenBank/DDBJ whole genome shotgun (WGS) entry which is preliminary data.</text>
</comment>
<dbReference type="EMBL" id="VTTN01000014">
    <property type="protein sequence ID" value="KAA0592737.1"/>
    <property type="molecule type" value="Genomic_DNA"/>
</dbReference>
<evidence type="ECO:0000256" key="1">
    <source>
        <dbReference type="SAM" id="MobiDB-lite"/>
    </source>
</evidence>
<dbReference type="Proteomes" id="UP000324927">
    <property type="component" value="Unassembled WGS sequence"/>
</dbReference>
<dbReference type="InterPro" id="IPR045538">
    <property type="entry name" value="CIS_TMP"/>
</dbReference>
<organism evidence="2 3">
    <name type="scientific">Azospirillum lipoferum</name>
    <dbReference type="NCBI Taxonomy" id="193"/>
    <lineage>
        <taxon>Bacteria</taxon>
        <taxon>Pseudomonadati</taxon>
        <taxon>Pseudomonadota</taxon>
        <taxon>Alphaproteobacteria</taxon>
        <taxon>Rhodospirillales</taxon>
        <taxon>Azospirillaceae</taxon>
        <taxon>Azospirillum</taxon>
    </lineage>
</organism>
<feature type="region of interest" description="Disordered" evidence="1">
    <location>
        <begin position="1041"/>
        <end position="1061"/>
    </location>
</feature>
<dbReference type="OrthoDB" id="499748at2"/>
<gene>
    <name evidence="2" type="ORF">FZ942_26690</name>
</gene>
<accession>A0A5A9GEG7</accession>
<sequence>MADLDSALALRARVEDMARQAMPPVLERVFDALVPDGRHLRLGRLDLDLGTVAADRLEQELPAALERALSDALTGAIAAALHAPVPDGRFMEPGEALLDRFDAYLASGTMPFGAATAADPTEDLRRLLAERPAALAALLHRRATDRHALERLVLQAGTAELRALLALLAPADATVILTYLAELLRLHRKVPALPISGSALERRLWLLTLDHLLRDAGTRFNRRMYLRFLVAGAARAEGIAYAALLLALRAAAARTRRQRPLGDSLPGLLDALAAELPADADAPAADGGEDDAFLLAEAGDVMPLLALLRRRADDDAILSLTARLSGAVFARLVRALEPQHAALILVYVAELSRTHRAEALLTLSDAAFEPLLRLVVLRLLLRDAGTQFNRRSWLRRLLHDLAAQEDVPYDRLLATLTQAMRRLRHRLPPTASLPALIGDLAAELPAGRGAALPWPPERDPAMRRLTASLKRRGTATGRHSPLPQGRARTALVEALATDTSVAWRRLAERTAAADRAGLLRWLTADPALLIRFAAALGDRRRDDWLAALDPADGAGARAAVRELRRLHAGQPLTPLDGEAFARLVWTLTVQALAGGVRPPAGRTALLRDLLARLARHQGIPTSGLTAALWPRVADPALRAALPGANPPDPPDPLTLVEGFLRTGEPPAGGPALAEAAESHAPGLAALLRRLVAADAGRTAALIGRLLAWLPPEDIVDCLQPGRTVAAARWAAVQTGDAGGDGASAWSAVLDHILRGEPVPEAPGTVTDALPEAERAALLRHWLDRGALPDWAPPGTLPSDLLDGLTAWPLAEVLTLFGDTDAGPNAARLRRAADRLGWSRAEAALRRLAPWVFATDGPLSARMHGLAEGERRDLSLRAVAATLSGQPFDLEALDTPPDPTVSGTADSVDVPANRAALIAFLAGAVPTPAFGDGLIRLTLALADARDPELDAALCNGLSRAGVRAGWVAVMPDEILARLVHRLEPGWARPLLALTTVLTAAWRQAAAPDRRGDARRLVWSRLFAVLAGPRASTMRATADRLIAGLTGGDPEDGRREAPDPVIRDPVTTARVLARARELARDGGYTGLSALLRPRPPRRPPPPAPRRGSDRAGDSGVGETLYVGNAGLILFNPFLPHFFERLGVLTHGGDGAPAIVGTDAASRAVHLLQYLVDEHCDRPEPQLVLNKLLCGVVASAPVLRAIEPTEAERSVCDEMLRAVIGNWTIIRNTSPAGLRETFLQREGRLQRGNDRWTLEIQRKTVDILTDQVPWNRSVVYHRWMAAPIHVTW</sequence>
<feature type="compositionally biased region" description="Basic and acidic residues" evidence="1">
    <location>
        <begin position="1049"/>
        <end position="1060"/>
    </location>
</feature>
<reference evidence="2 3" key="1">
    <citation type="submission" date="2019-08" db="EMBL/GenBank/DDBJ databases">
        <authorList>
            <person name="Grouzdev D."/>
            <person name="Tikhonova E."/>
            <person name="Kravchenko I."/>
        </authorList>
    </citation>
    <scope>NUCLEOTIDE SEQUENCE [LARGE SCALE GENOMIC DNA]</scope>
    <source>
        <strain evidence="2 3">59b</strain>
    </source>
</reference>